<accession>A0A0F4IFT4</accession>
<feature type="signal peptide" evidence="2">
    <location>
        <begin position="1"/>
        <end position="26"/>
    </location>
</feature>
<evidence type="ECO:0000256" key="2">
    <source>
        <dbReference type="SAM" id="SignalP"/>
    </source>
</evidence>
<feature type="compositionally biased region" description="Basic and acidic residues" evidence="1">
    <location>
        <begin position="109"/>
        <end position="118"/>
    </location>
</feature>
<sequence length="273" mass="29196">MLKYMAAIATAAAMAPATLGATPAVAGEALDAAVTVPDRSPAEDSTNDVTDLSEDAAGNAEPLVGRAAKSATERGVPVPDEPTAKPATEEEPSNLETADVTPGIGGKSDLSRGRSDRRPVLQIIDKQFKVEAGGKWAEFTTTLDNSEGNRGDETAYNFTVRISPTTGTEGELREGDFEVQYFRNGTWHDAELTYRPDGSGKLEVTFADNSLPVELITHRFRFRVSKSTSVSSADIFNLVTYIDRETGKAIAQDSRAFQTDIAPLSGEDLSLIH</sequence>
<gene>
    <name evidence="3" type="ORF">VR44_38715</name>
</gene>
<evidence type="ECO:0000313" key="4">
    <source>
        <dbReference type="Proteomes" id="UP000033551"/>
    </source>
</evidence>
<feature type="non-terminal residue" evidence="3">
    <location>
        <position position="273"/>
    </location>
</feature>
<dbReference type="RefSeq" id="WP_045952374.1">
    <property type="nucleotide sequence ID" value="NZ_JZWV01001508.1"/>
</dbReference>
<organism evidence="3 4">
    <name type="scientific">Streptomyces katrae</name>
    <dbReference type="NCBI Taxonomy" id="68223"/>
    <lineage>
        <taxon>Bacteria</taxon>
        <taxon>Bacillati</taxon>
        <taxon>Actinomycetota</taxon>
        <taxon>Actinomycetes</taxon>
        <taxon>Kitasatosporales</taxon>
        <taxon>Streptomycetaceae</taxon>
        <taxon>Streptomyces</taxon>
    </lineage>
</organism>
<keyword evidence="2" id="KW-0732">Signal</keyword>
<dbReference type="Proteomes" id="UP000033551">
    <property type="component" value="Unassembled WGS sequence"/>
</dbReference>
<feature type="region of interest" description="Disordered" evidence="1">
    <location>
        <begin position="35"/>
        <end position="118"/>
    </location>
</feature>
<dbReference type="EMBL" id="JZWV01001508">
    <property type="protein sequence ID" value="KJY20333.1"/>
    <property type="molecule type" value="Genomic_DNA"/>
</dbReference>
<keyword evidence="4" id="KW-1185">Reference proteome</keyword>
<dbReference type="AlphaFoldDB" id="A0A0F4IFT4"/>
<evidence type="ECO:0000313" key="3">
    <source>
        <dbReference type="EMBL" id="KJY20333.1"/>
    </source>
</evidence>
<protein>
    <submittedName>
        <fullName evidence="3">Uncharacterized protein</fullName>
    </submittedName>
</protein>
<name>A0A0F4IFT4_9ACTN</name>
<evidence type="ECO:0000256" key="1">
    <source>
        <dbReference type="SAM" id="MobiDB-lite"/>
    </source>
</evidence>
<proteinExistence type="predicted"/>
<feature type="chain" id="PRO_5002469885" evidence="2">
    <location>
        <begin position="27"/>
        <end position="273"/>
    </location>
</feature>
<dbReference type="PATRIC" id="fig|68223.7.peg.5427"/>
<comment type="caution">
    <text evidence="3">The sequence shown here is derived from an EMBL/GenBank/DDBJ whole genome shotgun (WGS) entry which is preliminary data.</text>
</comment>
<reference evidence="3 4" key="1">
    <citation type="submission" date="2015-02" db="EMBL/GenBank/DDBJ databases">
        <authorList>
            <person name="Ju K.-S."/>
            <person name="Doroghazi J.R."/>
            <person name="Metcalf W."/>
        </authorList>
    </citation>
    <scope>NUCLEOTIDE SEQUENCE [LARGE SCALE GENOMIC DNA]</scope>
    <source>
        <strain evidence="3 4">NRRL ISP-5550</strain>
    </source>
</reference>